<dbReference type="SUPFAM" id="SSF56112">
    <property type="entry name" value="Protein kinase-like (PK-like)"/>
    <property type="match status" value="1"/>
</dbReference>
<proteinExistence type="predicted"/>
<keyword evidence="4" id="KW-0479">Metal-binding</keyword>
<dbReference type="AlphaFoldDB" id="A0A4W3J3T3"/>
<keyword evidence="6 8" id="KW-0067">ATP-binding</keyword>
<organism evidence="11 12">
    <name type="scientific">Callorhinchus milii</name>
    <name type="common">Ghost shark</name>
    <dbReference type="NCBI Taxonomy" id="7868"/>
    <lineage>
        <taxon>Eukaryota</taxon>
        <taxon>Metazoa</taxon>
        <taxon>Chordata</taxon>
        <taxon>Craniata</taxon>
        <taxon>Vertebrata</taxon>
        <taxon>Chondrichthyes</taxon>
        <taxon>Holocephali</taxon>
        <taxon>Chimaeriformes</taxon>
        <taxon>Callorhinchidae</taxon>
        <taxon>Callorhinchus</taxon>
    </lineage>
</organism>
<evidence type="ECO:0000256" key="9">
    <source>
        <dbReference type="SAM" id="MobiDB-lite"/>
    </source>
</evidence>
<evidence type="ECO:0000256" key="3">
    <source>
        <dbReference type="ARBA" id="ARBA00022679"/>
    </source>
</evidence>
<keyword evidence="12" id="KW-1185">Reference proteome</keyword>
<dbReference type="Proteomes" id="UP000314986">
    <property type="component" value="Unassembled WGS sequence"/>
</dbReference>
<protein>
    <recommendedName>
        <fullName evidence="2">non-specific serine/threonine protein kinase</fullName>
        <ecNumber evidence="2">2.7.11.1</ecNumber>
    </recommendedName>
</protein>
<sequence length="697" mass="79325">MLDRSRNYAGKWSVYREEMGSNRDLRGFGVLNSTLKVPSFSQLRHNGRGELYRSQSTQDLAIPSMELSRQRTKSIHNIFNLFSDYHKEVSEKSRNAVPRIWTTSRSPSPCVVHRERKSKWNPGLRPISCFFLQSSSSPKESPRQQRGGCPVRDQPRGTPAGMLQDRHCFGTEADKSPRSHETTTPNGRLSINNLLQRCQLSSRPDTPFSHWERPSTQPSHIHTESTSPRYRVHTQTSPPQFLIRTHTSPPQSLFHTPTSPPQSLIHTPTSPPQYHVHTQISHQQSIVYTESTPQRSLTHSQTSPQRSLTHTESTPQRSLTHSQTSPQQSLTHTESTPQRSLTHSQTSPQQFLTHPQTSPQRSLTHPQTSPPQSVTHTEESPQRELFQVSASPSRSAGLSAGGRVSHEQFKAALQTVVNQGDPRRRLESFHKLGEGSTGIVYKATEKDTGRRVAVKMMDLRRQQRRELLFNEVVIMKDYRHQNVVEMYSSYLVEDELWVVMELLQGGSLTDIISHTRMNEEQIATVCLSVLRALCYLHSQGIIHRDIKSDSILLTLDGRIKLSDFGFCAQVSKRIPRRQSLVGTPYWMAPEVISRRPYGPEVDIWSLGIMVIEMVDGEPPYFSESPVQAMKRLRDGPPPKLKLQHQASRNLRQFLNCALLRDPLRRASAVELLTQPFLVQAGPPDCIVSLIEEWRRQQ</sequence>
<dbReference type="GO" id="GO:0005524">
    <property type="term" value="F:ATP binding"/>
    <property type="evidence" value="ECO:0007669"/>
    <property type="project" value="UniProtKB-UniRule"/>
</dbReference>
<feature type="compositionally biased region" description="Polar residues" evidence="9">
    <location>
        <begin position="214"/>
        <end position="268"/>
    </location>
</feature>
<feature type="binding site" evidence="8">
    <location>
        <position position="455"/>
    </location>
    <ligand>
        <name>ATP</name>
        <dbReference type="ChEBI" id="CHEBI:30616"/>
    </ligand>
</feature>
<name>A0A4W3J3T3_CALMI</name>
<comment type="cofactor">
    <cofactor evidence="1">
        <name>Mg(2+)</name>
        <dbReference type="ChEBI" id="CHEBI:18420"/>
    </cofactor>
</comment>
<dbReference type="InterPro" id="IPR017441">
    <property type="entry name" value="Protein_kinase_ATP_BS"/>
</dbReference>
<keyword evidence="3" id="KW-0808">Transferase</keyword>
<dbReference type="PROSITE" id="PS50011">
    <property type="entry name" value="PROTEIN_KINASE_DOM"/>
    <property type="match status" value="1"/>
</dbReference>
<dbReference type="InterPro" id="IPR051931">
    <property type="entry name" value="PAK3-like"/>
</dbReference>
<reference evidence="11" key="4">
    <citation type="submission" date="2025-08" db="UniProtKB">
        <authorList>
            <consortium name="Ensembl"/>
        </authorList>
    </citation>
    <scope>IDENTIFICATION</scope>
</reference>
<feature type="compositionally biased region" description="Basic and acidic residues" evidence="9">
    <location>
        <begin position="164"/>
        <end position="181"/>
    </location>
</feature>
<reference evidence="12" key="1">
    <citation type="journal article" date="2006" name="Science">
        <title>Ancient noncoding elements conserved in the human genome.</title>
        <authorList>
            <person name="Venkatesh B."/>
            <person name="Kirkness E.F."/>
            <person name="Loh Y.H."/>
            <person name="Halpern A.L."/>
            <person name="Lee A.P."/>
            <person name="Johnson J."/>
            <person name="Dandona N."/>
            <person name="Viswanathan L.D."/>
            <person name="Tay A."/>
            <person name="Venter J.C."/>
            <person name="Strausberg R.L."/>
            <person name="Brenner S."/>
        </authorList>
    </citation>
    <scope>NUCLEOTIDE SEQUENCE [LARGE SCALE GENOMIC DNA]</scope>
</reference>
<dbReference type="PROSITE" id="PS00107">
    <property type="entry name" value="PROTEIN_KINASE_ATP"/>
    <property type="match status" value="1"/>
</dbReference>
<evidence type="ECO:0000256" key="8">
    <source>
        <dbReference type="PROSITE-ProRule" id="PRU10141"/>
    </source>
</evidence>
<feature type="region of interest" description="Disordered" evidence="9">
    <location>
        <begin position="133"/>
        <end position="403"/>
    </location>
</feature>
<dbReference type="GO" id="GO:0046872">
    <property type="term" value="F:metal ion binding"/>
    <property type="evidence" value="ECO:0007669"/>
    <property type="project" value="UniProtKB-KW"/>
</dbReference>
<reference evidence="11" key="5">
    <citation type="submission" date="2025-09" db="UniProtKB">
        <authorList>
            <consortium name="Ensembl"/>
        </authorList>
    </citation>
    <scope>IDENTIFICATION</scope>
</reference>
<feature type="compositionally biased region" description="Polar residues" evidence="9">
    <location>
        <begin position="182"/>
        <end position="204"/>
    </location>
</feature>
<dbReference type="InterPro" id="IPR011009">
    <property type="entry name" value="Kinase-like_dom_sf"/>
</dbReference>
<dbReference type="InParanoid" id="A0A4W3J3T3"/>
<dbReference type="FunFam" id="3.30.200.20:FF:000705">
    <property type="entry name" value="Non-specific serine/threonine protein kinase"/>
    <property type="match status" value="1"/>
</dbReference>
<feature type="compositionally biased region" description="Polar residues" evidence="9">
    <location>
        <begin position="276"/>
        <end position="375"/>
    </location>
</feature>
<evidence type="ECO:0000256" key="1">
    <source>
        <dbReference type="ARBA" id="ARBA00001946"/>
    </source>
</evidence>
<evidence type="ECO:0000313" key="12">
    <source>
        <dbReference type="Proteomes" id="UP000314986"/>
    </source>
</evidence>
<accession>A0A4W3J3T3</accession>
<evidence type="ECO:0000256" key="2">
    <source>
        <dbReference type="ARBA" id="ARBA00012513"/>
    </source>
</evidence>
<dbReference type="PANTHER" id="PTHR45832:SF3">
    <property type="entry name" value="NON-SPECIFIC SERINE_THREONINE PROTEIN KINASE"/>
    <property type="match status" value="1"/>
</dbReference>
<dbReference type="Gene3D" id="1.10.510.10">
    <property type="entry name" value="Transferase(Phosphotransferase) domain 1"/>
    <property type="match status" value="1"/>
</dbReference>
<keyword evidence="5 8" id="KW-0547">Nucleotide-binding</keyword>
<dbReference type="Gene3D" id="3.30.200.20">
    <property type="entry name" value="Phosphorylase Kinase, domain 1"/>
    <property type="match status" value="1"/>
</dbReference>
<dbReference type="PANTHER" id="PTHR45832">
    <property type="entry name" value="SERINE/THREONINE-PROTEIN KINASE SAMKA-RELATED-RELATED"/>
    <property type="match status" value="1"/>
</dbReference>
<evidence type="ECO:0000256" key="4">
    <source>
        <dbReference type="ARBA" id="ARBA00022723"/>
    </source>
</evidence>
<dbReference type="OMA" id="PRSHETT"/>
<dbReference type="FunFam" id="1.10.510.10:FF:000768">
    <property type="entry name" value="Non-specific serine/threonine protein kinase"/>
    <property type="match status" value="1"/>
</dbReference>
<reference evidence="12" key="3">
    <citation type="journal article" date="2014" name="Nature">
        <title>Elephant shark genome provides unique insights into gnathostome evolution.</title>
        <authorList>
            <consortium name="International Elephant Shark Genome Sequencing Consortium"/>
            <person name="Venkatesh B."/>
            <person name="Lee A.P."/>
            <person name="Ravi V."/>
            <person name="Maurya A.K."/>
            <person name="Lian M.M."/>
            <person name="Swann J.B."/>
            <person name="Ohta Y."/>
            <person name="Flajnik M.F."/>
            <person name="Sutoh Y."/>
            <person name="Kasahara M."/>
            <person name="Hoon S."/>
            <person name="Gangu V."/>
            <person name="Roy S.W."/>
            <person name="Irimia M."/>
            <person name="Korzh V."/>
            <person name="Kondrychyn I."/>
            <person name="Lim Z.W."/>
            <person name="Tay B.H."/>
            <person name="Tohari S."/>
            <person name="Kong K.W."/>
            <person name="Ho S."/>
            <person name="Lorente-Galdos B."/>
            <person name="Quilez J."/>
            <person name="Marques-Bonet T."/>
            <person name="Raney B.J."/>
            <person name="Ingham P.W."/>
            <person name="Tay A."/>
            <person name="Hillier L.W."/>
            <person name="Minx P."/>
            <person name="Boehm T."/>
            <person name="Wilson R.K."/>
            <person name="Brenner S."/>
            <person name="Warren W.C."/>
        </authorList>
    </citation>
    <scope>NUCLEOTIDE SEQUENCE [LARGE SCALE GENOMIC DNA]</scope>
</reference>
<evidence type="ECO:0000256" key="6">
    <source>
        <dbReference type="ARBA" id="ARBA00022840"/>
    </source>
</evidence>
<reference evidence="12" key="2">
    <citation type="journal article" date="2007" name="PLoS Biol.">
        <title>Survey sequencing and comparative analysis of the elephant shark (Callorhinchus milii) genome.</title>
        <authorList>
            <person name="Venkatesh B."/>
            <person name="Kirkness E.F."/>
            <person name="Loh Y.H."/>
            <person name="Halpern A.L."/>
            <person name="Lee A.P."/>
            <person name="Johnson J."/>
            <person name="Dandona N."/>
            <person name="Viswanathan L.D."/>
            <person name="Tay A."/>
            <person name="Venter J.C."/>
            <person name="Strausberg R.L."/>
            <person name="Brenner S."/>
        </authorList>
    </citation>
    <scope>NUCLEOTIDE SEQUENCE [LARGE SCALE GENOMIC DNA]</scope>
</reference>
<evidence type="ECO:0000313" key="11">
    <source>
        <dbReference type="Ensembl" id="ENSCMIP00000037769.1"/>
    </source>
</evidence>
<dbReference type="EC" id="2.7.11.1" evidence="2"/>
<feature type="domain" description="Protein kinase" evidence="10">
    <location>
        <begin position="426"/>
        <end position="677"/>
    </location>
</feature>
<dbReference type="GO" id="GO:0004674">
    <property type="term" value="F:protein serine/threonine kinase activity"/>
    <property type="evidence" value="ECO:0007669"/>
    <property type="project" value="UniProtKB-EC"/>
</dbReference>
<dbReference type="Pfam" id="PF00069">
    <property type="entry name" value="Pkinase"/>
    <property type="match status" value="1"/>
</dbReference>
<evidence type="ECO:0000259" key="10">
    <source>
        <dbReference type="PROSITE" id="PS50011"/>
    </source>
</evidence>
<keyword evidence="7" id="KW-0460">Magnesium</keyword>
<evidence type="ECO:0000256" key="5">
    <source>
        <dbReference type="ARBA" id="ARBA00022741"/>
    </source>
</evidence>
<dbReference type="Ensembl" id="ENSCMIT00000038314.1">
    <property type="protein sequence ID" value="ENSCMIP00000037769.1"/>
    <property type="gene ID" value="ENSCMIG00000015870.1"/>
</dbReference>
<dbReference type="STRING" id="7868.ENSCMIP00000037769"/>
<dbReference type="InterPro" id="IPR000719">
    <property type="entry name" value="Prot_kinase_dom"/>
</dbReference>
<evidence type="ECO:0000256" key="7">
    <source>
        <dbReference type="ARBA" id="ARBA00022842"/>
    </source>
</evidence>
<dbReference type="GeneTree" id="ENSGT00940000156528"/>